<evidence type="ECO:0000313" key="2">
    <source>
        <dbReference type="Proteomes" id="UP001259347"/>
    </source>
</evidence>
<proteinExistence type="predicted"/>
<reference evidence="1 2" key="1">
    <citation type="submission" date="2023-07" db="EMBL/GenBank/DDBJ databases">
        <title>Sorghum-associated microbial communities from plants grown in Nebraska, USA.</title>
        <authorList>
            <person name="Schachtman D."/>
        </authorList>
    </citation>
    <scope>NUCLEOTIDE SEQUENCE [LARGE SCALE GENOMIC DNA]</scope>
    <source>
        <strain evidence="1 2">2980</strain>
    </source>
</reference>
<accession>A0ABU1SG68</accession>
<comment type="caution">
    <text evidence="1">The sequence shown here is derived from an EMBL/GenBank/DDBJ whole genome shotgun (WGS) entry which is preliminary data.</text>
</comment>
<name>A0ABU1SG68_9MICO</name>
<evidence type="ECO:0000313" key="1">
    <source>
        <dbReference type="EMBL" id="MDR6868617.1"/>
    </source>
</evidence>
<sequence>MAAPSVSDFPSSYAAAHGRIQLRPFGAMPAVVRHLELQVADRADAFPVLVSVSDEMNLAPVVALEVGTAWLTPATLATWGVSVEIVASDALASLGDLEVDVRRVGRGAFVVHGEVFAGAVWGRPQLVSGLGVSGNPVVWNAGDGVTLVTGDEASEGFQIAVAVLTERLQSGVELETLTPHRMVDDAWTPSVWPASVQDALRTAERLFARQWYERQREPLREHYQSQGHEMNVPEYRVMDTPQGEVVSACACVVGVPNLIPDVDTVLLIQPDGTARPYSFAEFRDQFAVSMQDAGMSPPRWLTLGQ</sequence>
<keyword evidence="2" id="KW-1185">Reference proteome</keyword>
<dbReference type="Proteomes" id="UP001259347">
    <property type="component" value="Unassembled WGS sequence"/>
</dbReference>
<dbReference type="EMBL" id="JAVDUM010000016">
    <property type="protein sequence ID" value="MDR6868617.1"/>
    <property type="molecule type" value="Genomic_DNA"/>
</dbReference>
<organism evidence="1 2">
    <name type="scientific">Microbacterium resistens</name>
    <dbReference type="NCBI Taxonomy" id="156977"/>
    <lineage>
        <taxon>Bacteria</taxon>
        <taxon>Bacillati</taxon>
        <taxon>Actinomycetota</taxon>
        <taxon>Actinomycetes</taxon>
        <taxon>Micrococcales</taxon>
        <taxon>Microbacteriaceae</taxon>
        <taxon>Microbacterium</taxon>
    </lineage>
</organism>
<dbReference type="RefSeq" id="WP_310022615.1">
    <property type="nucleotide sequence ID" value="NZ_JAVDUM010000016.1"/>
</dbReference>
<gene>
    <name evidence="1" type="ORF">J2Y69_003241</name>
</gene>
<protein>
    <submittedName>
        <fullName evidence="1">Uncharacterized protein</fullName>
    </submittedName>
</protein>